<organism evidence="2 3">
    <name type="scientific">Roseateles oligotrophus</name>
    <dbReference type="NCBI Taxonomy" id="1769250"/>
    <lineage>
        <taxon>Bacteria</taxon>
        <taxon>Pseudomonadati</taxon>
        <taxon>Pseudomonadota</taxon>
        <taxon>Betaproteobacteria</taxon>
        <taxon>Burkholderiales</taxon>
        <taxon>Sphaerotilaceae</taxon>
        <taxon>Roseateles</taxon>
    </lineage>
</organism>
<dbReference type="SUPFAM" id="SSF55729">
    <property type="entry name" value="Acyl-CoA N-acyltransferases (Nat)"/>
    <property type="match status" value="1"/>
</dbReference>
<protein>
    <submittedName>
        <fullName evidence="2">GNAT family N-acetyltransferase</fullName>
    </submittedName>
</protein>
<dbReference type="Proteomes" id="UP001209701">
    <property type="component" value="Unassembled WGS sequence"/>
</dbReference>
<accession>A0ABT2YI30</accession>
<sequence length="176" mass="19190">MNKSALPRTGEKVTLRRLHLLDLAAFQSYRHDAELGQYQGWSAQSDEESAEFISEMSGAALFVPGIWVQVGIADRVSNSLVGDIGICVSADGTAAEIGFTLDSKAQGQGFATEAVRETIALLFETTAVAKVVGITDQRNISSIKLLERIGMQRVETVETLFRGLPCVEYTYMALRE</sequence>
<proteinExistence type="predicted"/>
<evidence type="ECO:0000313" key="3">
    <source>
        <dbReference type="Proteomes" id="UP001209701"/>
    </source>
</evidence>
<gene>
    <name evidence="2" type="ORF">LNV07_16460</name>
</gene>
<evidence type="ECO:0000313" key="2">
    <source>
        <dbReference type="EMBL" id="MCV2369673.1"/>
    </source>
</evidence>
<feature type="domain" description="N-acetyltransferase" evidence="1">
    <location>
        <begin position="13"/>
        <end position="176"/>
    </location>
</feature>
<dbReference type="PANTHER" id="PTHR43792">
    <property type="entry name" value="GNAT FAMILY, PUTATIVE (AFU_ORTHOLOGUE AFUA_3G00765)-RELATED-RELATED"/>
    <property type="match status" value="1"/>
</dbReference>
<dbReference type="Pfam" id="PF13302">
    <property type="entry name" value="Acetyltransf_3"/>
    <property type="match status" value="1"/>
</dbReference>
<dbReference type="Gene3D" id="3.40.630.30">
    <property type="match status" value="1"/>
</dbReference>
<dbReference type="PANTHER" id="PTHR43792:SF1">
    <property type="entry name" value="N-ACETYLTRANSFERASE DOMAIN-CONTAINING PROTEIN"/>
    <property type="match status" value="1"/>
</dbReference>
<name>A0ABT2YI30_9BURK</name>
<dbReference type="InterPro" id="IPR016181">
    <property type="entry name" value="Acyl_CoA_acyltransferase"/>
</dbReference>
<dbReference type="RefSeq" id="WP_263572256.1">
    <property type="nucleotide sequence ID" value="NZ_JAJIRN010000007.1"/>
</dbReference>
<dbReference type="EMBL" id="JAJIRN010000007">
    <property type="protein sequence ID" value="MCV2369673.1"/>
    <property type="molecule type" value="Genomic_DNA"/>
</dbReference>
<keyword evidence="3" id="KW-1185">Reference proteome</keyword>
<comment type="caution">
    <text evidence="2">The sequence shown here is derived from an EMBL/GenBank/DDBJ whole genome shotgun (WGS) entry which is preliminary data.</text>
</comment>
<dbReference type="PROSITE" id="PS51186">
    <property type="entry name" value="GNAT"/>
    <property type="match status" value="1"/>
</dbReference>
<reference evidence="2 3" key="1">
    <citation type="submission" date="2021-11" db="EMBL/GenBank/DDBJ databases">
        <authorList>
            <person name="Liang Q."/>
            <person name="Mou H."/>
            <person name="Liu Z."/>
        </authorList>
    </citation>
    <scope>NUCLEOTIDE SEQUENCE [LARGE SCALE GENOMIC DNA]</scope>
    <source>
        <strain evidence="2 3">CHU3</strain>
    </source>
</reference>
<dbReference type="InterPro" id="IPR000182">
    <property type="entry name" value="GNAT_dom"/>
</dbReference>
<evidence type="ECO:0000259" key="1">
    <source>
        <dbReference type="PROSITE" id="PS51186"/>
    </source>
</evidence>
<dbReference type="InterPro" id="IPR051531">
    <property type="entry name" value="N-acetyltransferase"/>
</dbReference>